<dbReference type="AlphaFoldDB" id="A0A3N4Z3Z4"/>
<evidence type="ECO:0000313" key="3">
    <source>
        <dbReference type="EMBL" id="RPF26396.1"/>
    </source>
</evidence>
<dbReference type="InterPro" id="IPR001296">
    <property type="entry name" value="Glyco_trans_1"/>
</dbReference>
<dbReference type="SUPFAM" id="SSF53756">
    <property type="entry name" value="UDP-Glycosyltransferase/glycogen phosphorylase"/>
    <property type="match status" value="2"/>
</dbReference>
<organism evidence="3 4">
    <name type="scientific">Georgenia muralis</name>
    <dbReference type="NCBI Taxonomy" id="154117"/>
    <lineage>
        <taxon>Bacteria</taxon>
        <taxon>Bacillati</taxon>
        <taxon>Actinomycetota</taxon>
        <taxon>Actinomycetes</taxon>
        <taxon>Micrococcales</taxon>
        <taxon>Bogoriellaceae</taxon>
        <taxon>Georgenia</taxon>
    </lineage>
</organism>
<dbReference type="RefSeq" id="WP_123914902.1">
    <property type="nucleotide sequence ID" value="NZ_RKRA01000001.1"/>
</dbReference>
<dbReference type="PANTHER" id="PTHR12526">
    <property type="entry name" value="GLYCOSYLTRANSFERASE"/>
    <property type="match status" value="1"/>
</dbReference>
<feature type="domain" description="Glycosyl transferase family 1" evidence="2">
    <location>
        <begin position="581"/>
        <end position="738"/>
    </location>
</feature>
<evidence type="ECO:0000259" key="2">
    <source>
        <dbReference type="Pfam" id="PF00534"/>
    </source>
</evidence>
<reference evidence="3 4" key="1">
    <citation type="submission" date="2018-11" db="EMBL/GenBank/DDBJ databases">
        <title>Sequencing the genomes of 1000 actinobacteria strains.</title>
        <authorList>
            <person name="Klenk H.-P."/>
        </authorList>
    </citation>
    <scope>NUCLEOTIDE SEQUENCE [LARGE SCALE GENOMIC DNA]</scope>
    <source>
        <strain evidence="3 4">DSM 14418</strain>
    </source>
</reference>
<dbReference type="Pfam" id="PF00534">
    <property type="entry name" value="Glycos_transf_1"/>
    <property type="match status" value="1"/>
</dbReference>
<accession>A0A3N4Z3Z4</accession>
<sequence>MTDLVVVSLEAWDAVWRRNQYLVAGLLRADPALRVLFVEPPADPVHDVRRRSQPRPGAGLRPVRDLPGAEGRLWRLQATKLFPRRLDPGADARLAVAVERAATRLGFVEPVLWINDPGGATILRRTRWPALYDITDDWVAADRSAGEHARLLADEHVLLRRCREVVVCSPALVEAKGRTRPVTLIPNAVDVDAYRRPGDRPADLPMGRVALYLGTIHPDRMDLDLCVDTATALAGVGSLVLVGPALVDRATHRRLTGAGVILLGPKDRRSVASYLVHADVLVVPHVVDAFTDSLDPIKAYEYRAAGRPVVSTPVAGFREHAGHGVEIADRGEFAAVTRSALLDPEPRTVLDAEVPTWDDRAAQMAAVIERLDPPATGIAHGPSGPRVLFLNHSTEPGGAELALVRLLSVTGRTWRAGVLVAGPELGVFRALDRAPGALVMGTRGSMRAGISGGAVGRVLGAALEVIVEAVSVALHPAARTADILWANSTRSAVYGILASAILRKPLVVHLRDVVSVESLGWAGDLVMRRLVLPRATGVVANSAFTLASAAGVRLPAVTAVIRSPVGNVLPAPAAPVRAEVERVGMVARIARWKGQHLLIEAFARTFGGTPVSLHLAGGVLFDERAYRRELERLVSDLDVADQVVFEGHVEDVGLFIDSLDVCVQASTRPEPMGQNVLQYLARGRPTVVADEGGPSEVVEDGVNGRVFHARQVASLAGVLGELAADLPQRRRLGEHARQGAVSFRDGVVLGQVDAMLRRVAFS</sequence>
<keyword evidence="4" id="KW-1185">Reference proteome</keyword>
<protein>
    <submittedName>
        <fullName evidence="3">Glycosyltransferase involved in cell wall biosynthesis</fullName>
    </submittedName>
</protein>
<dbReference type="OrthoDB" id="9790710at2"/>
<dbReference type="Gene3D" id="3.40.50.2000">
    <property type="entry name" value="Glycogen Phosphorylase B"/>
    <property type="match status" value="3"/>
</dbReference>
<dbReference type="EMBL" id="RKRA01000001">
    <property type="protein sequence ID" value="RPF26396.1"/>
    <property type="molecule type" value="Genomic_DNA"/>
</dbReference>
<gene>
    <name evidence="3" type="ORF">EDD32_0835</name>
</gene>
<dbReference type="Proteomes" id="UP000280726">
    <property type="component" value="Unassembled WGS sequence"/>
</dbReference>
<dbReference type="GO" id="GO:0016757">
    <property type="term" value="F:glycosyltransferase activity"/>
    <property type="evidence" value="ECO:0007669"/>
    <property type="project" value="InterPro"/>
</dbReference>
<keyword evidence="1 3" id="KW-0808">Transferase</keyword>
<comment type="caution">
    <text evidence="3">The sequence shown here is derived from an EMBL/GenBank/DDBJ whole genome shotgun (WGS) entry which is preliminary data.</text>
</comment>
<evidence type="ECO:0000256" key="1">
    <source>
        <dbReference type="ARBA" id="ARBA00022679"/>
    </source>
</evidence>
<evidence type="ECO:0000313" key="4">
    <source>
        <dbReference type="Proteomes" id="UP000280726"/>
    </source>
</evidence>
<proteinExistence type="predicted"/>
<dbReference type="Pfam" id="PF13692">
    <property type="entry name" value="Glyco_trans_1_4"/>
    <property type="match status" value="1"/>
</dbReference>
<name>A0A3N4Z3Z4_9MICO</name>